<dbReference type="HAMAP" id="MF_00258">
    <property type="entry name" value="Glu_racemase"/>
    <property type="match status" value="1"/>
</dbReference>
<evidence type="ECO:0000256" key="6">
    <source>
        <dbReference type="ARBA" id="ARBA00023316"/>
    </source>
</evidence>
<dbReference type="Proteomes" id="UP000051256">
    <property type="component" value="Unassembled WGS sequence"/>
</dbReference>
<dbReference type="PROSITE" id="PS00923">
    <property type="entry name" value="ASP_GLU_RACEMASE_1"/>
    <property type="match status" value="1"/>
</dbReference>
<comment type="pathway">
    <text evidence="7">Cell wall biogenesis; peptidoglycan biosynthesis.</text>
</comment>
<keyword evidence="3 7" id="KW-0133">Cell shape</keyword>
<keyword evidence="4 7" id="KW-0573">Peptidoglycan synthesis</keyword>
<dbReference type="PATRIC" id="fig|1423802.4.peg.1575"/>
<dbReference type="PANTHER" id="PTHR21198:SF3">
    <property type="entry name" value="GLUTAMATE RACEMASE"/>
    <property type="match status" value="1"/>
</dbReference>
<evidence type="ECO:0000313" key="9">
    <source>
        <dbReference type="Proteomes" id="UP000051256"/>
    </source>
</evidence>
<feature type="active site" description="Proton donor/acceptor" evidence="7">
    <location>
        <position position="89"/>
    </location>
</feature>
<keyword evidence="5 7" id="KW-0413">Isomerase</keyword>
<dbReference type="NCBIfam" id="TIGR00067">
    <property type="entry name" value="glut_race"/>
    <property type="match status" value="1"/>
</dbReference>
<accession>A0A0R2D444</accession>
<feature type="binding site" evidence="7">
    <location>
        <begin position="90"/>
        <end position="91"/>
    </location>
    <ligand>
        <name>substrate</name>
    </ligand>
</feature>
<feature type="active site" description="Proton donor/acceptor" evidence="7">
    <location>
        <position position="198"/>
    </location>
</feature>
<dbReference type="InterPro" id="IPR033134">
    <property type="entry name" value="Asp/Glu_racemase_AS_2"/>
</dbReference>
<evidence type="ECO:0000256" key="2">
    <source>
        <dbReference type="ARBA" id="ARBA00013090"/>
    </source>
</evidence>
<comment type="similarity">
    <text evidence="7">Belongs to the aspartate/glutamate racemases family.</text>
</comment>
<organism evidence="8 9">
    <name type="scientific">Lentilactobacillus senioris DSM 24302 = JCM 17472</name>
    <dbReference type="NCBI Taxonomy" id="1423802"/>
    <lineage>
        <taxon>Bacteria</taxon>
        <taxon>Bacillati</taxon>
        <taxon>Bacillota</taxon>
        <taxon>Bacilli</taxon>
        <taxon>Lactobacillales</taxon>
        <taxon>Lactobacillaceae</taxon>
        <taxon>Lentilactobacillus</taxon>
    </lineage>
</organism>
<comment type="catalytic activity">
    <reaction evidence="1 7">
        <text>L-glutamate = D-glutamate</text>
        <dbReference type="Rhea" id="RHEA:12813"/>
        <dbReference type="ChEBI" id="CHEBI:29985"/>
        <dbReference type="ChEBI" id="CHEBI:29986"/>
        <dbReference type="EC" id="5.1.1.3"/>
    </reaction>
</comment>
<dbReference type="STRING" id="1423802.FC56_GL001554"/>
<dbReference type="EC" id="5.1.1.3" evidence="2 7"/>
<feature type="binding site" evidence="7">
    <location>
        <begin position="58"/>
        <end position="59"/>
    </location>
    <ligand>
        <name>substrate</name>
    </ligand>
</feature>
<dbReference type="GO" id="GO:0009252">
    <property type="term" value="P:peptidoglycan biosynthetic process"/>
    <property type="evidence" value="ECO:0007669"/>
    <property type="project" value="UniProtKB-UniRule"/>
</dbReference>
<comment type="caution">
    <text evidence="8">The sequence shown here is derived from an EMBL/GenBank/DDBJ whole genome shotgun (WGS) entry which is preliminary data.</text>
</comment>
<reference evidence="8 9" key="1">
    <citation type="journal article" date="2015" name="Genome Announc.">
        <title>Expanding the biotechnology potential of lactobacilli through comparative genomics of 213 strains and associated genera.</title>
        <authorList>
            <person name="Sun Z."/>
            <person name="Harris H.M."/>
            <person name="McCann A."/>
            <person name="Guo C."/>
            <person name="Argimon S."/>
            <person name="Zhang W."/>
            <person name="Yang X."/>
            <person name="Jeffery I.B."/>
            <person name="Cooney J.C."/>
            <person name="Kagawa T.F."/>
            <person name="Liu W."/>
            <person name="Song Y."/>
            <person name="Salvetti E."/>
            <person name="Wrobel A."/>
            <person name="Rasinkangas P."/>
            <person name="Parkhill J."/>
            <person name="Rea M.C."/>
            <person name="O'Sullivan O."/>
            <person name="Ritari J."/>
            <person name="Douillard F.P."/>
            <person name="Paul Ross R."/>
            <person name="Yang R."/>
            <person name="Briner A.E."/>
            <person name="Felis G.E."/>
            <person name="de Vos W.M."/>
            <person name="Barrangou R."/>
            <person name="Klaenhammer T.R."/>
            <person name="Caufield P.W."/>
            <person name="Cui Y."/>
            <person name="Zhang H."/>
            <person name="O'Toole P.W."/>
        </authorList>
    </citation>
    <scope>NUCLEOTIDE SEQUENCE [LARGE SCALE GENOMIC DNA]</scope>
    <source>
        <strain evidence="8 9">DSM 24302</strain>
    </source>
</reference>
<dbReference type="InterPro" id="IPR015942">
    <property type="entry name" value="Asp/Glu/hydantoin_racemase"/>
</dbReference>
<dbReference type="GO" id="GO:0008881">
    <property type="term" value="F:glutamate racemase activity"/>
    <property type="evidence" value="ECO:0007669"/>
    <property type="project" value="UniProtKB-UniRule"/>
</dbReference>
<dbReference type="UniPathway" id="UPA00219"/>
<evidence type="ECO:0000256" key="4">
    <source>
        <dbReference type="ARBA" id="ARBA00022984"/>
    </source>
</evidence>
<feature type="binding site" evidence="7">
    <location>
        <begin position="199"/>
        <end position="200"/>
    </location>
    <ligand>
        <name>substrate</name>
    </ligand>
</feature>
<dbReference type="InterPro" id="IPR018187">
    <property type="entry name" value="Asp/Glu_racemase_AS_1"/>
</dbReference>
<dbReference type="PANTHER" id="PTHR21198">
    <property type="entry name" value="GLUTAMATE RACEMASE"/>
    <property type="match status" value="1"/>
</dbReference>
<proteinExistence type="inferred from homology"/>
<sequence length="283" mass="31410">MLQYKLQNFRTGDETMTDNRPIGVFDSGIGGLSTLKTMATILPNESFIFLGDSKNAPYGDKEKDQILQFSRNNVEFLLNKGVKAIVIACNTATSAAKTELMAEYNVPIIGIEPALKPAVEAGNQDILVLGTALTMKLTKFQAQYHRFEDQTQIDLKPLPGLVDIIETGVVSGPAIKDFLADNLSEFNANQIDGVVLGCTHYPFVRNSIQEFFPNANFYDGFLGVTKMLKHKLNEGNLNTDNQEKGQISFYSTEDTPEEIDRYQKLFNQYQVSDADLPTTGTLE</sequence>
<evidence type="ECO:0000313" key="8">
    <source>
        <dbReference type="EMBL" id="KRM94595.1"/>
    </source>
</evidence>
<name>A0A0R2D444_9LACO</name>
<dbReference type="SUPFAM" id="SSF53681">
    <property type="entry name" value="Aspartate/glutamate racemase"/>
    <property type="match status" value="2"/>
</dbReference>
<dbReference type="GO" id="GO:0008360">
    <property type="term" value="P:regulation of cell shape"/>
    <property type="evidence" value="ECO:0007669"/>
    <property type="project" value="UniProtKB-KW"/>
</dbReference>
<comment type="function">
    <text evidence="7">Provides the (R)-glutamate required for cell wall biosynthesis.</text>
</comment>
<dbReference type="GO" id="GO:0071555">
    <property type="term" value="P:cell wall organization"/>
    <property type="evidence" value="ECO:0007669"/>
    <property type="project" value="UniProtKB-KW"/>
</dbReference>
<dbReference type="InterPro" id="IPR001920">
    <property type="entry name" value="Asp/Glu_race"/>
</dbReference>
<keyword evidence="6 7" id="KW-0961">Cell wall biogenesis/degradation</keyword>
<evidence type="ECO:0000256" key="5">
    <source>
        <dbReference type="ARBA" id="ARBA00023235"/>
    </source>
</evidence>
<dbReference type="PROSITE" id="PS00924">
    <property type="entry name" value="ASP_GLU_RACEMASE_2"/>
    <property type="match status" value="1"/>
</dbReference>
<evidence type="ECO:0000256" key="7">
    <source>
        <dbReference type="HAMAP-Rule" id="MF_00258"/>
    </source>
</evidence>
<dbReference type="Gene3D" id="3.40.50.1860">
    <property type="match status" value="2"/>
</dbReference>
<dbReference type="InterPro" id="IPR004391">
    <property type="entry name" value="Glu_race"/>
</dbReference>
<dbReference type="EMBL" id="AYZR01000004">
    <property type="protein sequence ID" value="KRM94595.1"/>
    <property type="molecule type" value="Genomic_DNA"/>
</dbReference>
<dbReference type="Pfam" id="PF01177">
    <property type="entry name" value="Asp_Glu_race"/>
    <property type="match status" value="1"/>
</dbReference>
<evidence type="ECO:0000256" key="3">
    <source>
        <dbReference type="ARBA" id="ARBA00022960"/>
    </source>
</evidence>
<gene>
    <name evidence="7" type="primary">murI</name>
    <name evidence="8" type="ORF">FC56_GL001554</name>
</gene>
<protein>
    <recommendedName>
        <fullName evidence="2 7">Glutamate racemase</fullName>
        <ecNumber evidence="2 7">5.1.1.3</ecNumber>
    </recommendedName>
</protein>
<dbReference type="AlphaFoldDB" id="A0A0R2D444"/>
<feature type="binding site" evidence="7">
    <location>
        <begin position="26"/>
        <end position="27"/>
    </location>
    <ligand>
        <name>substrate</name>
    </ligand>
</feature>
<evidence type="ECO:0000256" key="1">
    <source>
        <dbReference type="ARBA" id="ARBA00001602"/>
    </source>
</evidence>
<keyword evidence="9" id="KW-1185">Reference proteome</keyword>